<gene>
    <name evidence="6" type="ORF">BSK51_29305</name>
</gene>
<dbReference type="InterPro" id="IPR001207">
    <property type="entry name" value="Transposase_mutator"/>
</dbReference>
<dbReference type="EMBL" id="MPTD01000031">
    <property type="protein sequence ID" value="OMD45315.1"/>
    <property type="molecule type" value="Genomic_DNA"/>
</dbReference>
<comment type="function">
    <text evidence="1">Required for the transposition of the insertion element.</text>
</comment>
<keyword evidence="3" id="KW-0815">Transposition</keyword>
<organism evidence="6 7">
    <name type="scientific">Paenibacillus odorifer</name>
    <dbReference type="NCBI Taxonomy" id="189426"/>
    <lineage>
        <taxon>Bacteria</taxon>
        <taxon>Bacillati</taxon>
        <taxon>Bacillota</taxon>
        <taxon>Bacilli</taxon>
        <taxon>Bacillales</taxon>
        <taxon>Paenibacillaceae</taxon>
        <taxon>Paenibacillus</taxon>
    </lineage>
</organism>
<evidence type="ECO:0000313" key="6">
    <source>
        <dbReference type="EMBL" id="OMD45315.1"/>
    </source>
</evidence>
<dbReference type="Pfam" id="PF00872">
    <property type="entry name" value="Transposase_mut"/>
    <property type="match status" value="1"/>
</dbReference>
<keyword evidence="7" id="KW-1185">Reference proteome</keyword>
<keyword evidence="4" id="KW-0238">DNA-binding</keyword>
<evidence type="ECO:0000256" key="4">
    <source>
        <dbReference type="ARBA" id="ARBA00023125"/>
    </source>
</evidence>
<reference evidence="6 7" key="1">
    <citation type="submission" date="2016-10" db="EMBL/GenBank/DDBJ databases">
        <title>Paenibacillus species isolates.</title>
        <authorList>
            <person name="Beno S.M."/>
        </authorList>
    </citation>
    <scope>NUCLEOTIDE SEQUENCE [LARGE SCALE GENOMIC DNA]</scope>
    <source>
        <strain evidence="6 7">FSL R5-0923</strain>
    </source>
</reference>
<evidence type="ECO:0000313" key="7">
    <source>
        <dbReference type="Proteomes" id="UP000187313"/>
    </source>
</evidence>
<accession>A0ABX3H5P8</accession>
<proteinExistence type="inferred from homology"/>
<protein>
    <recommendedName>
        <fullName evidence="8">Transposase</fullName>
    </recommendedName>
</protein>
<evidence type="ECO:0000256" key="5">
    <source>
        <dbReference type="ARBA" id="ARBA00023172"/>
    </source>
</evidence>
<keyword evidence="5" id="KW-0233">DNA recombination</keyword>
<evidence type="ECO:0000256" key="3">
    <source>
        <dbReference type="ARBA" id="ARBA00022578"/>
    </source>
</evidence>
<evidence type="ECO:0008006" key="8">
    <source>
        <dbReference type="Google" id="ProtNLM"/>
    </source>
</evidence>
<dbReference type="Proteomes" id="UP000187313">
    <property type="component" value="Unassembled WGS sequence"/>
</dbReference>
<evidence type="ECO:0000256" key="2">
    <source>
        <dbReference type="ARBA" id="ARBA00010961"/>
    </source>
</evidence>
<comment type="caution">
    <text evidence="6">The sequence shown here is derived from an EMBL/GenBank/DDBJ whole genome shotgun (WGS) entry which is preliminary data.</text>
</comment>
<sequence>MREFIKDSNLVSANNEQNALKDLFTKTIQEMLEAEMDTHLGYGKHEVRVKLTSNSLHGKSRKTVVSEYGEQEIVIPRDCLW</sequence>
<evidence type="ECO:0000256" key="1">
    <source>
        <dbReference type="ARBA" id="ARBA00002190"/>
    </source>
</evidence>
<name>A0ABX3H5P8_9BACL</name>
<comment type="similarity">
    <text evidence="2">Belongs to the transposase mutator family.</text>
</comment>